<dbReference type="STRING" id="104452.A0A0L7L0T3"/>
<dbReference type="InterPro" id="IPR003599">
    <property type="entry name" value="Ig_sub"/>
</dbReference>
<dbReference type="PANTHER" id="PTHR45080">
    <property type="entry name" value="CONTACTIN 5"/>
    <property type="match status" value="1"/>
</dbReference>
<dbReference type="CDD" id="cd00096">
    <property type="entry name" value="Ig"/>
    <property type="match status" value="1"/>
</dbReference>
<feature type="region of interest" description="Disordered" evidence="4">
    <location>
        <begin position="362"/>
        <end position="385"/>
    </location>
</feature>
<feature type="compositionally biased region" description="Basic residues" evidence="4">
    <location>
        <begin position="375"/>
        <end position="385"/>
    </location>
</feature>
<dbReference type="Gene3D" id="2.60.40.10">
    <property type="entry name" value="Immunoglobulins"/>
    <property type="match status" value="4"/>
</dbReference>
<feature type="non-terminal residue" evidence="6">
    <location>
        <position position="385"/>
    </location>
</feature>
<protein>
    <submittedName>
        <fullName evidence="6">Stretchin-Mlck, isoform A</fullName>
    </submittedName>
</protein>
<dbReference type="SMART" id="SM00409">
    <property type="entry name" value="IG"/>
    <property type="match status" value="3"/>
</dbReference>
<dbReference type="SUPFAM" id="SSF48726">
    <property type="entry name" value="Immunoglobulin"/>
    <property type="match status" value="4"/>
</dbReference>
<proteinExistence type="predicted"/>
<dbReference type="InterPro" id="IPR036179">
    <property type="entry name" value="Ig-like_dom_sf"/>
</dbReference>
<feature type="domain" description="Ig-like" evidence="5">
    <location>
        <begin position="260"/>
        <end position="349"/>
    </location>
</feature>
<dbReference type="FunFam" id="2.60.40.10:FF:001452">
    <property type="entry name" value="Uncharacterized protein, isoform F"/>
    <property type="match status" value="1"/>
</dbReference>
<keyword evidence="3" id="KW-0393">Immunoglobulin domain</keyword>
<dbReference type="InterPro" id="IPR003598">
    <property type="entry name" value="Ig_sub2"/>
</dbReference>
<evidence type="ECO:0000256" key="1">
    <source>
        <dbReference type="ARBA" id="ARBA00004496"/>
    </source>
</evidence>
<evidence type="ECO:0000259" key="5">
    <source>
        <dbReference type="PROSITE" id="PS50835"/>
    </source>
</evidence>
<name>A0A0L7L0T3_OPEBR</name>
<dbReference type="Pfam" id="PF07679">
    <property type="entry name" value="I-set"/>
    <property type="match status" value="4"/>
</dbReference>
<evidence type="ECO:0000256" key="3">
    <source>
        <dbReference type="ARBA" id="ARBA00023319"/>
    </source>
</evidence>
<dbReference type="InterPro" id="IPR007110">
    <property type="entry name" value="Ig-like_dom"/>
</dbReference>
<dbReference type="InterPro" id="IPR050958">
    <property type="entry name" value="Cell_Adh-Cytoskel_Orgn"/>
</dbReference>
<accession>A0A0L7L0T3</accession>
<dbReference type="FunFam" id="2.60.40.10:FF:000425">
    <property type="entry name" value="Myosin light chain kinase"/>
    <property type="match status" value="1"/>
</dbReference>
<dbReference type="Proteomes" id="UP000037510">
    <property type="component" value="Unassembled WGS sequence"/>
</dbReference>
<organism evidence="6 7">
    <name type="scientific">Operophtera brumata</name>
    <name type="common">Winter moth</name>
    <name type="synonym">Phalaena brumata</name>
    <dbReference type="NCBI Taxonomy" id="104452"/>
    <lineage>
        <taxon>Eukaryota</taxon>
        <taxon>Metazoa</taxon>
        <taxon>Ecdysozoa</taxon>
        <taxon>Arthropoda</taxon>
        <taxon>Hexapoda</taxon>
        <taxon>Insecta</taxon>
        <taxon>Pterygota</taxon>
        <taxon>Neoptera</taxon>
        <taxon>Endopterygota</taxon>
        <taxon>Lepidoptera</taxon>
        <taxon>Glossata</taxon>
        <taxon>Ditrysia</taxon>
        <taxon>Geometroidea</taxon>
        <taxon>Geometridae</taxon>
        <taxon>Larentiinae</taxon>
        <taxon>Operophtera</taxon>
    </lineage>
</organism>
<dbReference type="SMART" id="SM00408">
    <property type="entry name" value="IGc2"/>
    <property type="match status" value="3"/>
</dbReference>
<sequence length="385" mass="43185">MTLDRDGQIELALAAVTSRDAGVYTCTASNEVGRASTSGKVEVTGTHVKRTPPIFISPDEPYSKEPMFIRKPRSSEAREGDTVVIECEVVGDPKPDVYWLRDFLKPDYYRDSSHFKRLGDGPEYRFEIPHAKLDYTGAYSVVARNQHGEAKAVISLQILAKDLLSYDGDAIQFECRLSGNPEPHVKWFHYNELIRECPDFETSFNEGTARLKIKQVTAEDEGTYTCEAANNLGKATSRACLVVYRPETRRLCSPARTLAPSFYTYPFNKVAEEGDSVSLQCAIKGNPAPWATWDKDGVIVTPSSRITIKEKDDVLRVLEIDQVTVEDVGMYRITIENELGRQEASARIEVITQKGKFYPGVRAVSPSPRKSLTYRGRRPSTPRQD</sequence>
<feature type="non-terminal residue" evidence="6">
    <location>
        <position position="1"/>
    </location>
</feature>
<dbReference type="GO" id="GO:0007156">
    <property type="term" value="P:homophilic cell adhesion via plasma membrane adhesion molecules"/>
    <property type="evidence" value="ECO:0007669"/>
    <property type="project" value="TreeGrafter"/>
</dbReference>
<dbReference type="InterPro" id="IPR013098">
    <property type="entry name" value="Ig_I-set"/>
</dbReference>
<keyword evidence="2" id="KW-0963">Cytoplasm</keyword>
<dbReference type="AlphaFoldDB" id="A0A0L7L0T3"/>
<dbReference type="InterPro" id="IPR013783">
    <property type="entry name" value="Ig-like_fold"/>
</dbReference>
<comment type="subcellular location">
    <subcellularLocation>
        <location evidence="1">Cytoplasm</location>
    </subcellularLocation>
</comment>
<dbReference type="GO" id="GO:0005737">
    <property type="term" value="C:cytoplasm"/>
    <property type="evidence" value="ECO:0007669"/>
    <property type="project" value="UniProtKB-SubCell"/>
</dbReference>
<gene>
    <name evidence="6" type="ORF">OBRU01_17321</name>
</gene>
<dbReference type="EMBL" id="JTDY01003724">
    <property type="protein sequence ID" value="KOB69092.1"/>
    <property type="molecule type" value="Genomic_DNA"/>
</dbReference>
<comment type="caution">
    <text evidence="6">The sequence shown here is derived from an EMBL/GenBank/DDBJ whole genome shotgun (WGS) entry which is preliminary data.</text>
</comment>
<reference evidence="6 7" key="1">
    <citation type="journal article" date="2015" name="Genome Biol. Evol.">
        <title>The genome of winter moth (Operophtera brumata) provides a genomic perspective on sexual dimorphism and phenology.</title>
        <authorList>
            <person name="Derks M.F."/>
            <person name="Smit S."/>
            <person name="Salis L."/>
            <person name="Schijlen E."/>
            <person name="Bossers A."/>
            <person name="Mateman C."/>
            <person name="Pijl A.S."/>
            <person name="de Ridder D."/>
            <person name="Groenen M.A."/>
            <person name="Visser M.E."/>
            <person name="Megens H.J."/>
        </authorList>
    </citation>
    <scope>NUCLEOTIDE SEQUENCE [LARGE SCALE GENOMIC DNA]</scope>
    <source>
        <strain evidence="6">WM2013NL</strain>
        <tissue evidence="6">Head and thorax</tissue>
    </source>
</reference>
<dbReference type="PANTHER" id="PTHR45080:SF34">
    <property type="entry name" value="MYOSIN LIGHT CHAIN KINASE, SMOOTH MUSCLE-LIKE"/>
    <property type="match status" value="1"/>
</dbReference>
<keyword evidence="7" id="KW-1185">Reference proteome</keyword>
<dbReference type="GO" id="GO:0005886">
    <property type="term" value="C:plasma membrane"/>
    <property type="evidence" value="ECO:0007669"/>
    <property type="project" value="TreeGrafter"/>
</dbReference>
<feature type="domain" description="Ig-like" evidence="5">
    <location>
        <begin position="1"/>
        <end position="44"/>
    </location>
</feature>
<dbReference type="PROSITE" id="PS50835">
    <property type="entry name" value="IG_LIKE"/>
    <property type="match status" value="4"/>
</dbReference>
<evidence type="ECO:0000256" key="2">
    <source>
        <dbReference type="ARBA" id="ARBA00022490"/>
    </source>
</evidence>
<evidence type="ECO:0000313" key="7">
    <source>
        <dbReference type="Proteomes" id="UP000037510"/>
    </source>
</evidence>
<evidence type="ECO:0000313" key="6">
    <source>
        <dbReference type="EMBL" id="KOB69092.1"/>
    </source>
</evidence>
<evidence type="ECO:0000256" key="4">
    <source>
        <dbReference type="SAM" id="MobiDB-lite"/>
    </source>
</evidence>
<dbReference type="FunFam" id="2.60.40.10:FF:001053">
    <property type="entry name" value="Uncharacterized protein, isoform D"/>
    <property type="match status" value="1"/>
</dbReference>
<feature type="domain" description="Ig-like" evidence="5">
    <location>
        <begin position="151"/>
        <end position="242"/>
    </location>
</feature>
<feature type="domain" description="Ig-like" evidence="5">
    <location>
        <begin position="66"/>
        <end position="145"/>
    </location>
</feature>